<reference evidence="2 3" key="1">
    <citation type="submission" date="2019-08" db="EMBL/GenBank/DDBJ databases">
        <authorList>
            <person name="Alioto T."/>
            <person name="Alioto T."/>
            <person name="Gomez Garrido J."/>
        </authorList>
    </citation>
    <scope>NUCLEOTIDE SEQUENCE [LARGE SCALE GENOMIC DNA]</scope>
</reference>
<evidence type="ECO:0000313" key="2">
    <source>
        <dbReference type="EMBL" id="VVC35340.1"/>
    </source>
</evidence>
<keyword evidence="3" id="KW-1185">Reference proteome</keyword>
<feature type="domain" description="FHA" evidence="1">
    <location>
        <begin position="36"/>
        <end position="85"/>
    </location>
</feature>
<dbReference type="SMART" id="SM00240">
    <property type="entry name" value="FHA"/>
    <property type="match status" value="1"/>
</dbReference>
<dbReference type="Gene3D" id="2.60.200.20">
    <property type="match status" value="1"/>
</dbReference>
<name>A0A5E4MZ29_9HEMI</name>
<proteinExistence type="predicted"/>
<gene>
    <name evidence="2" type="ORF">CINCED_3A004823</name>
</gene>
<dbReference type="InterPro" id="IPR008984">
    <property type="entry name" value="SMAD_FHA_dom_sf"/>
</dbReference>
<evidence type="ECO:0000259" key="1">
    <source>
        <dbReference type="PROSITE" id="PS50006"/>
    </source>
</evidence>
<dbReference type="CDD" id="cd00060">
    <property type="entry name" value="FHA"/>
    <property type="match status" value="1"/>
</dbReference>
<protein>
    <submittedName>
        <fullName evidence="2">SMAD/FHA domain,Forkhead-associated (FHA) domain</fullName>
    </submittedName>
</protein>
<sequence length="142" mass="16439">MSNIKWKKSWVLECVNPFRCRTVHGYWIHKLNYGLNSIGRALNNDIIVENETVSKYHCQLRIENDLPIIKDVGSKNGTIVQGVLLDGLEQYILKDNDIINLSDYEQEKVIQEMKFGRDEGIMEDRTCFSLLTYTNNISSPAR</sequence>
<dbReference type="SUPFAM" id="SSF49879">
    <property type="entry name" value="SMAD/FHA domain"/>
    <property type="match status" value="1"/>
</dbReference>
<dbReference type="AlphaFoldDB" id="A0A5E4MZ29"/>
<dbReference type="Pfam" id="PF00498">
    <property type="entry name" value="FHA"/>
    <property type="match status" value="1"/>
</dbReference>
<dbReference type="InterPro" id="IPR000253">
    <property type="entry name" value="FHA_dom"/>
</dbReference>
<dbReference type="PROSITE" id="PS50006">
    <property type="entry name" value="FHA_DOMAIN"/>
    <property type="match status" value="1"/>
</dbReference>
<evidence type="ECO:0000313" key="3">
    <source>
        <dbReference type="Proteomes" id="UP000325440"/>
    </source>
</evidence>
<accession>A0A5E4MZ29</accession>
<dbReference type="Proteomes" id="UP000325440">
    <property type="component" value="Unassembled WGS sequence"/>
</dbReference>
<dbReference type="OrthoDB" id="5330228at2759"/>
<dbReference type="EMBL" id="CABPRJ010001426">
    <property type="protein sequence ID" value="VVC35340.1"/>
    <property type="molecule type" value="Genomic_DNA"/>
</dbReference>
<organism evidence="2 3">
    <name type="scientific">Cinara cedri</name>
    <dbReference type="NCBI Taxonomy" id="506608"/>
    <lineage>
        <taxon>Eukaryota</taxon>
        <taxon>Metazoa</taxon>
        <taxon>Ecdysozoa</taxon>
        <taxon>Arthropoda</taxon>
        <taxon>Hexapoda</taxon>
        <taxon>Insecta</taxon>
        <taxon>Pterygota</taxon>
        <taxon>Neoptera</taxon>
        <taxon>Paraneoptera</taxon>
        <taxon>Hemiptera</taxon>
        <taxon>Sternorrhyncha</taxon>
        <taxon>Aphidomorpha</taxon>
        <taxon>Aphidoidea</taxon>
        <taxon>Aphididae</taxon>
        <taxon>Lachninae</taxon>
        <taxon>Cinara</taxon>
    </lineage>
</organism>